<accession>A0A7C5DFU5</accession>
<dbReference type="Gene3D" id="3.30.390.60">
    <property type="entry name" value="Heat-inducible transcription repressor hrca homolog, domain 3"/>
    <property type="match status" value="1"/>
</dbReference>
<sequence>MLYRDLTLRERQVLGIIIQSFVVSATPVGSRNIARNYNLGLSDATIRNVMADLEADGFISQPHTSAGRVPTDKGYRYYVDLLMNVSGIDEQEKQMIDAGFSTRTSELKGTSAEVLGAAAKVLGSISRQLGLVLPPRLSNAVFERLDIVQLASTRIMVVIAIQSLFVKTILMELTAEISRQKIDDVVNILNERLSGLTLEEIRSTIGKRLSDFQNGEGLMNSIVGAADTLFDESSILDRLYVSGTENIVDQPEFKQPQKVRNIITMIEDKFGIARLVDNAVPSGAYHGWEREVAISIGTENRTDNAIDLTIVSSPYYAGKMVGKVGIMGPKRMDYEHAVRVVNYMAGCLSEALSGNN</sequence>
<evidence type="ECO:0000256" key="1">
    <source>
        <dbReference type="ARBA" id="ARBA00022491"/>
    </source>
</evidence>
<dbReference type="InterPro" id="IPR029016">
    <property type="entry name" value="GAF-like_dom_sf"/>
</dbReference>
<dbReference type="SUPFAM" id="SSF55781">
    <property type="entry name" value="GAF domain-like"/>
    <property type="match status" value="1"/>
</dbReference>
<dbReference type="Gene3D" id="3.30.450.40">
    <property type="match status" value="1"/>
</dbReference>
<feature type="domain" description="Heat-inducible transcription repressor HrcA C-terminal" evidence="6">
    <location>
        <begin position="113"/>
        <end position="338"/>
    </location>
</feature>
<dbReference type="NCBIfam" id="TIGR00331">
    <property type="entry name" value="hrcA"/>
    <property type="match status" value="1"/>
</dbReference>
<reference evidence="7" key="1">
    <citation type="journal article" date="2020" name="mSystems">
        <title>Genome- and Community-Level Interaction Insights into Carbon Utilization and Element Cycling Functions of Hydrothermarchaeota in Hydrothermal Sediment.</title>
        <authorList>
            <person name="Zhou Z."/>
            <person name="Liu Y."/>
            <person name="Xu W."/>
            <person name="Pan J."/>
            <person name="Luo Z.H."/>
            <person name="Li M."/>
        </authorList>
    </citation>
    <scope>NUCLEOTIDE SEQUENCE [LARGE SCALE GENOMIC DNA]</scope>
    <source>
        <strain evidence="7">HyVt-633</strain>
    </source>
</reference>
<dbReference type="PANTHER" id="PTHR34824:SF1">
    <property type="entry name" value="HEAT-INDUCIBLE TRANSCRIPTION REPRESSOR HRCA"/>
    <property type="match status" value="1"/>
</dbReference>
<dbReference type="SUPFAM" id="SSF46785">
    <property type="entry name" value="Winged helix' DNA-binding domain"/>
    <property type="match status" value="1"/>
</dbReference>
<dbReference type="HAMAP" id="MF_00081">
    <property type="entry name" value="HrcA"/>
    <property type="match status" value="1"/>
</dbReference>
<dbReference type="PANTHER" id="PTHR34824">
    <property type="entry name" value="HEAT-INDUCIBLE TRANSCRIPTION REPRESSOR HRCA"/>
    <property type="match status" value="1"/>
</dbReference>
<evidence type="ECO:0000256" key="2">
    <source>
        <dbReference type="ARBA" id="ARBA00023015"/>
    </source>
</evidence>
<dbReference type="GO" id="GO:0045892">
    <property type="term" value="P:negative regulation of DNA-templated transcription"/>
    <property type="evidence" value="ECO:0007669"/>
    <property type="project" value="UniProtKB-UniRule"/>
</dbReference>
<comment type="similarity">
    <text evidence="5">Belongs to the HrcA family.</text>
</comment>
<comment type="caution">
    <text evidence="7">The sequence shown here is derived from an EMBL/GenBank/DDBJ whole genome shotgun (WGS) entry which is preliminary data.</text>
</comment>
<keyword evidence="3 5" id="KW-0346">Stress response</keyword>
<dbReference type="PIRSF" id="PIRSF005485">
    <property type="entry name" value="HrcA"/>
    <property type="match status" value="1"/>
</dbReference>
<dbReference type="InterPro" id="IPR036388">
    <property type="entry name" value="WH-like_DNA-bd_sf"/>
</dbReference>
<dbReference type="InterPro" id="IPR023120">
    <property type="entry name" value="WHTH_transcript_rep_HrcA_IDD"/>
</dbReference>
<dbReference type="Gene3D" id="1.10.10.10">
    <property type="entry name" value="Winged helix-like DNA-binding domain superfamily/Winged helix DNA-binding domain"/>
    <property type="match status" value="1"/>
</dbReference>
<gene>
    <name evidence="5 7" type="primary">hrcA</name>
    <name evidence="7" type="ORF">ENL07_02645</name>
</gene>
<dbReference type="GO" id="GO:0003677">
    <property type="term" value="F:DNA binding"/>
    <property type="evidence" value="ECO:0007669"/>
    <property type="project" value="InterPro"/>
</dbReference>
<evidence type="ECO:0000256" key="3">
    <source>
        <dbReference type="ARBA" id="ARBA00023016"/>
    </source>
</evidence>
<dbReference type="InterPro" id="IPR002571">
    <property type="entry name" value="HrcA"/>
</dbReference>
<keyword evidence="2 5" id="KW-0805">Transcription regulation</keyword>
<organism evidence="7">
    <name type="scientific">Chlorobaculum parvum</name>
    <dbReference type="NCBI Taxonomy" id="274539"/>
    <lineage>
        <taxon>Bacteria</taxon>
        <taxon>Pseudomonadati</taxon>
        <taxon>Chlorobiota</taxon>
        <taxon>Chlorobiia</taxon>
        <taxon>Chlorobiales</taxon>
        <taxon>Chlorobiaceae</taxon>
        <taxon>Chlorobaculum</taxon>
    </lineage>
</organism>
<protein>
    <recommendedName>
        <fullName evidence="5">Heat-inducible transcription repressor HrcA</fullName>
    </recommendedName>
</protein>
<dbReference type="Proteomes" id="UP000886058">
    <property type="component" value="Unassembled WGS sequence"/>
</dbReference>
<evidence type="ECO:0000259" key="6">
    <source>
        <dbReference type="Pfam" id="PF01628"/>
    </source>
</evidence>
<comment type="function">
    <text evidence="5">Negative regulator of class I heat shock genes (grpE-dnaK-dnaJ and groELS operons). Prevents heat-shock induction of these operons.</text>
</comment>
<dbReference type="InterPro" id="IPR036390">
    <property type="entry name" value="WH_DNA-bd_sf"/>
</dbReference>
<dbReference type="EMBL" id="DRSQ01000060">
    <property type="protein sequence ID" value="HHE31550.1"/>
    <property type="molecule type" value="Genomic_DNA"/>
</dbReference>
<keyword evidence="1 5" id="KW-0678">Repressor</keyword>
<proteinExistence type="inferred from homology"/>
<dbReference type="Pfam" id="PF01628">
    <property type="entry name" value="HrcA"/>
    <property type="match status" value="1"/>
</dbReference>
<evidence type="ECO:0000313" key="7">
    <source>
        <dbReference type="EMBL" id="HHE31550.1"/>
    </source>
</evidence>
<evidence type="ECO:0000256" key="4">
    <source>
        <dbReference type="ARBA" id="ARBA00023163"/>
    </source>
</evidence>
<name>A0A7C5DFU5_9CHLB</name>
<dbReference type="AlphaFoldDB" id="A0A7C5DFU5"/>
<dbReference type="InterPro" id="IPR021153">
    <property type="entry name" value="HrcA_C"/>
</dbReference>
<evidence type="ECO:0000256" key="5">
    <source>
        <dbReference type="HAMAP-Rule" id="MF_00081"/>
    </source>
</evidence>
<keyword evidence="4 5" id="KW-0804">Transcription</keyword>